<comment type="caution">
    <text evidence="1">The sequence shown here is derived from an EMBL/GenBank/DDBJ whole genome shotgun (WGS) entry which is preliminary data.</text>
</comment>
<reference evidence="1 2" key="1">
    <citation type="submission" date="2019-03" db="EMBL/GenBank/DDBJ databases">
        <title>Genomic Encyclopedia of Type Strains, Phase IV (KMG-IV): sequencing the most valuable type-strain genomes for metagenomic binning, comparative biology and taxonomic classification.</title>
        <authorList>
            <person name="Goeker M."/>
        </authorList>
    </citation>
    <scope>NUCLEOTIDE SEQUENCE [LARGE SCALE GENOMIC DNA]</scope>
    <source>
        <strain evidence="1 2">DSM 104836</strain>
    </source>
</reference>
<dbReference type="RefSeq" id="WP_132243923.1">
    <property type="nucleotide sequence ID" value="NZ_SLZU01000004.1"/>
</dbReference>
<dbReference type="AlphaFoldDB" id="A0A4R3JH84"/>
<organism evidence="1 2">
    <name type="scientific">Primorskyibacter sedentarius</name>
    <dbReference type="NCBI Taxonomy" id="745311"/>
    <lineage>
        <taxon>Bacteria</taxon>
        <taxon>Pseudomonadati</taxon>
        <taxon>Pseudomonadota</taxon>
        <taxon>Alphaproteobacteria</taxon>
        <taxon>Rhodobacterales</taxon>
        <taxon>Roseobacteraceae</taxon>
        <taxon>Primorskyibacter</taxon>
    </lineage>
</organism>
<dbReference type="Proteomes" id="UP000295696">
    <property type="component" value="Unassembled WGS sequence"/>
</dbReference>
<evidence type="ECO:0000313" key="2">
    <source>
        <dbReference type="Proteomes" id="UP000295696"/>
    </source>
</evidence>
<proteinExistence type="predicted"/>
<gene>
    <name evidence="1" type="ORF">EDD52_104108</name>
</gene>
<name>A0A4R3JH84_9RHOB</name>
<accession>A0A4R3JH84</accession>
<sequence length="161" mass="17297">MAIAVSAGQNQPIELRAPLGWIGRGFSAPADVNPVQAGRLRFLPDEAAILISAASPTAERRLTDVTKVAKALGIGPQVMDPPGPDKRTVPNRILALREGEVTAYFTTFVPEDRPNPEVNGVLHLCRKAGDDCAKSHIGRFPLDALASNLRLAIELSPRIFE</sequence>
<keyword evidence="2" id="KW-1185">Reference proteome</keyword>
<protein>
    <submittedName>
        <fullName evidence="1">Uncharacterized protein</fullName>
    </submittedName>
</protein>
<evidence type="ECO:0000313" key="1">
    <source>
        <dbReference type="EMBL" id="TCS65322.1"/>
    </source>
</evidence>
<dbReference type="EMBL" id="SLZU01000004">
    <property type="protein sequence ID" value="TCS65322.1"/>
    <property type="molecule type" value="Genomic_DNA"/>
</dbReference>